<proteinExistence type="predicted"/>
<organism evidence="2 3">
    <name type="scientific">Erwinia plantamica</name>
    <dbReference type="NCBI Taxonomy" id="3237104"/>
    <lineage>
        <taxon>Bacteria</taxon>
        <taxon>Pseudomonadati</taxon>
        <taxon>Pseudomonadota</taxon>
        <taxon>Gammaproteobacteria</taxon>
        <taxon>Enterobacterales</taxon>
        <taxon>Erwiniaceae</taxon>
        <taxon>Erwinia</taxon>
    </lineage>
</organism>
<protein>
    <submittedName>
        <fullName evidence="2">Uncharacterized protein</fullName>
    </submittedName>
</protein>
<keyword evidence="3" id="KW-1185">Reference proteome</keyword>
<gene>
    <name evidence="2" type="ORF">AB3U87_21735</name>
</gene>
<comment type="caution">
    <text evidence="2">The sequence shown here is derived from an EMBL/GenBank/DDBJ whole genome shotgun (WGS) entry which is preliminary data.</text>
</comment>
<accession>A0ABW7CVV7</accession>
<sequence length="98" mass="10746">MMDDTYDKSSGASAGESAAGFTATPTQTSPELPGYLTGEQKPSGFVPDYPVLLNTRNFPDSKLRAMLQANSQEVMLLTLGEVYEILSSWRFYKNGGWN</sequence>
<feature type="region of interest" description="Disordered" evidence="1">
    <location>
        <begin position="1"/>
        <end position="43"/>
    </location>
</feature>
<evidence type="ECO:0000313" key="3">
    <source>
        <dbReference type="Proteomes" id="UP001605250"/>
    </source>
</evidence>
<name>A0ABW7CVV7_9GAMM</name>
<reference evidence="2 3" key="1">
    <citation type="submission" date="2024-07" db="EMBL/GenBank/DDBJ databases">
        <title>Novel bacterial strain Erwinia sp. OPT-41 promoting growth of various crops.</title>
        <authorList>
            <person name="Egorshina A."/>
            <person name="Lukyantsev M.A."/>
            <person name="Golubev S.N."/>
            <person name="Muratova A.Y."/>
            <person name="Bulygina E.A."/>
        </authorList>
    </citation>
    <scope>NUCLEOTIDE SEQUENCE [LARGE SCALE GENOMIC DNA]</scope>
    <source>
        <strain evidence="2 3">OPT-41</strain>
    </source>
</reference>
<dbReference type="Proteomes" id="UP001605250">
    <property type="component" value="Unassembled WGS sequence"/>
</dbReference>
<feature type="compositionally biased region" description="Low complexity" evidence="1">
    <location>
        <begin position="9"/>
        <end position="20"/>
    </location>
</feature>
<dbReference type="RefSeq" id="WP_253459623.1">
    <property type="nucleotide sequence ID" value="NZ_JBGCUC010000033.1"/>
</dbReference>
<evidence type="ECO:0000313" key="2">
    <source>
        <dbReference type="EMBL" id="MFG6078953.1"/>
    </source>
</evidence>
<dbReference type="EMBL" id="JBGCUC010000033">
    <property type="protein sequence ID" value="MFG6078953.1"/>
    <property type="molecule type" value="Genomic_DNA"/>
</dbReference>
<evidence type="ECO:0000256" key="1">
    <source>
        <dbReference type="SAM" id="MobiDB-lite"/>
    </source>
</evidence>